<dbReference type="InterPro" id="IPR043519">
    <property type="entry name" value="NT_sf"/>
</dbReference>
<dbReference type="Pfam" id="PF13427">
    <property type="entry name" value="AadA_C"/>
    <property type="match status" value="1"/>
</dbReference>
<evidence type="ECO:0000259" key="3">
    <source>
        <dbReference type="Pfam" id="PF18765"/>
    </source>
</evidence>
<dbReference type="Gene3D" id="3.30.460.10">
    <property type="entry name" value="Beta Polymerase, domain 2"/>
    <property type="match status" value="1"/>
</dbReference>
<accession>A0A4Y9FSS9</accession>
<dbReference type="GO" id="GO:0016740">
    <property type="term" value="F:transferase activity"/>
    <property type="evidence" value="ECO:0007669"/>
    <property type="project" value="UniProtKB-KW"/>
</dbReference>
<dbReference type="SUPFAM" id="SSF81301">
    <property type="entry name" value="Nucleotidyltransferase"/>
    <property type="match status" value="1"/>
</dbReference>
<keyword evidence="1" id="KW-0808">Transferase</keyword>
<name>A0A4Y9FSS9_STRAI</name>
<evidence type="ECO:0000256" key="1">
    <source>
        <dbReference type="ARBA" id="ARBA00022679"/>
    </source>
</evidence>
<dbReference type="Proteomes" id="UP000297747">
    <property type="component" value="Unassembled WGS sequence"/>
</dbReference>
<protein>
    <submittedName>
        <fullName evidence="4">DUF4111 domain-containing protein</fullName>
    </submittedName>
</protein>
<sequence length="284" mass="32281">MTDRLPTVSMSTMDLRKKRSALPINLRRKSMENRVISVLDNIKEEIISLLDSNLCGIYLHGSLAYDCFSWEQSDIDFLVVVKKSLKLAEKARLIQALMEIEHLGPKKGLEMSVVCEKDLRPPCFPMPYHLHYSKQHQKAAKENVSLYCDNMQGVDLDLTTHIMVVCQRGIALYGKELTEVFQVPTRKDYLNSVWYDIENSLTMVTKDPVSTILNLCRTLAYVREKTFLSKKEGGEWALGHCSQHYTAMLNHIIKAYQAGSIVVPTALMIQFVQESLDELAGHVG</sequence>
<dbReference type="InterPro" id="IPR025184">
    <property type="entry name" value="AadA_C"/>
</dbReference>
<comment type="caution">
    <text evidence="4">The sequence shown here is derived from an EMBL/GenBank/DDBJ whole genome shotgun (WGS) entry which is preliminary data.</text>
</comment>
<feature type="domain" description="Polymerase beta nucleotidyltransferase" evidence="3">
    <location>
        <begin position="44"/>
        <end position="106"/>
    </location>
</feature>
<evidence type="ECO:0000313" key="4">
    <source>
        <dbReference type="EMBL" id="TFU31299.1"/>
    </source>
</evidence>
<feature type="domain" description="Adenylyltransferase AadA C-terminal" evidence="2">
    <location>
        <begin position="181"/>
        <end position="259"/>
    </location>
</feature>
<dbReference type="EMBL" id="SPQA01000006">
    <property type="protein sequence ID" value="TFU31299.1"/>
    <property type="molecule type" value="Genomic_DNA"/>
</dbReference>
<dbReference type="InterPro" id="IPR041633">
    <property type="entry name" value="Polbeta"/>
</dbReference>
<dbReference type="CDD" id="cd05403">
    <property type="entry name" value="NT_KNTase_like"/>
    <property type="match status" value="1"/>
</dbReference>
<dbReference type="Pfam" id="PF18765">
    <property type="entry name" value="Polbeta"/>
    <property type="match status" value="1"/>
</dbReference>
<reference evidence="4 5" key="1">
    <citation type="submission" date="2019-03" db="EMBL/GenBank/DDBJ databases">
        <title>Diversity of the mouse oral microbiome.</title>
        <authorList>
            <person name="Joseph S."/>
            <person name="Aduse-Opoku J."/>
            <person name="Curtis M."/>
            <person name="Wade W."/>
            <person name="Hashim A."/>
        </authorList>
    </citation>
    <scope>NUCLEOTIDE SEQUENCE [LARGE SCALE GENOMIC DNA]</scope>
    <source>
        <strain evidence="4 5">HT4</strain>
    </source>
</reference>
<proteinExistence type="predicted"/>
<evidence type="ECO:0000313" key="5">
    <source>
        <dbReference type="Proteomes" id="UP000297747"/>
    </source>
</evidence>
<dbReference type="AlphaFoldDB" id="A0A4Y9FSS9"/>
<organism evidence="4 5">
    <name type="scientific">Streptococcus acidominimus</name>
    <dbReference type="NCBI Taxonomy" id="1326"/>
    <lineage>
        <taxon>Bacteria</taxon>
        <taxon>Bacillati</taxon>
        <taxon>Bacillota</taxon>
        <taxon>Bacilli</taxon>
        <taxon>Lactobacillales</taxon>
        <taxon>Streptococcaceae</taxon>
        <taxon>Streptococcus</taxon>
    </lineage>
</organism>
<gene>
    <name evidence="4" type="ORF">E4U01_02795</name>
</gene>
<evidence type="ECO:0000259" key="2">
    <source>
        <dbReference type="Pfam" id="PF13427"/>
    </source>
</evidence>